<keyword evidence="3" id="KW-1185">Reference proteome</keyword>
<feature type="compositionally biased region" description="Polar residues" evidence="1">
    <location>
        <begin position="254"/>
        <end position="270"/>
    </location>
</feature>
<feature type="compositionally biased region" description="Acidic residues" evidence="1">
    <location>
        <begin position="272"/>
        <end position="284"/>
    </location>
</feature>
<dbReference type="AlphaFoldDB" id="A0A9P5GM46"/>
<sequence length="284" mass="31747">MSTVSGLRRVIRRFLANQIDAQDMAKALELPKKPEPLPITSLSLPEIQKILGLTLVVDDEFDFIAPIPVPQGLRQWLEIADRAHGASCANEASIRCKLNLLLLCAHDLALSSSKKSTRRLNIQMEWMWAYSPVKFEGKTRTLSGRPDYGIWYGEKEDLDLNAVIIEAKRPNCGSEGVPQALAYMGCIHKQRKDVGKEDTTVYGISTDAMNFTFMKLDNESRWSFKPIGIVGNGFEQVLGLLVYIMNKAVSMSPATSKRTSRRAQQGSGESDLSFDYDPEMDEVE</sequence>
<comment type="caution">
    <text evidence="2">The sequence shown here is derived from an EMBL/GenBank/DDBJ whole genome shotgun (WGS) entry which is preliminary data.</text>
</comment>
<dbReference type="EMBL" id="JAAOZQ010000040">
    <property type="protein sequence ID" value="KAF7523973.1"/>
    <property type="molecule type" value="Genomic_DNA"/>
</dbReference>
<protein>
    <submittedName>
        <fullName evidence="2">Uncharacterized protein</fullName>
    </submittedName>
</protein>
<dbReference type="OrthoDB" id="2103397at2759"/>
<accession>A0A9P5GM46</accession>
<gene>
    <name evidence="2" type="ORF">PCG10_006278</name>
</gene>
<evidence type="ECO:0000313" key="2">
    <source>
        <dbReference type="EMBL" id="KAF7523973.1"/>
    </source>
</evidence>
<organism evidence="2 3">
    <name type="scientific">Penicillium crustosum</name>
    <name type="common">Blue mold fungus</name>
    <dbReference type="NCBI Taxonomy" id="36656"/>
    <lineage>
        <taxon>Eukaryota</taxon>
        <taxon>Fungi</taxon>
        <taxon>Dikarya</taxon>
        <taxon>Ascomycota</taxon>
        <taxon>Pezizomycotina</taxon>
        <taxon>Eurotiomycetes</taxon>
        <taxon>Eurotiomycetidae</taxon>
        <taxon>Eurotiales</taxon>
        <taxon>Aspergillaceae</taxon>
        <taxon>Penicillium</taxon>
    </lineage>
</organism>
<evidence type="ECO:0000313" key="3">
    <source>
        <dbReference type="Proteomes" id="UP000701341"/>
    </source>
</evidence>
<dbReference type="Proteomes" id="UP000701341">
    <property type="component" value="Unassembled WGS sequence"/>
</dbReference>
<name>A0A9P5GM46_PENCR</name>
<proteinExistence type="predicted"/>
<evidence type="ECO:0000256" key="1">
    <source>
        <dbReference type="SAM" id="MobiDB-lite"/>
    </source>
</evidence>
<feature type="region of interest" description="Disordered" evidence="1">
    <location>
        <begin position="254"/>
        <end position="284"/>
    </location>
</feature>
<reference evidence="2" key="1">
    <citation type="submission" date="2020-02" db="EMBL/GenBank/DDBJ databases">
        <authorList>
            <person name="Lichtner F.J."/>
        </authorList>
    </citation>
    <scope>NUCLEOTIDE SEQUENCE</scope>
    <source>
        <strain evidence="2">G10</strain>
    </source>
</reference>